<reference evidence="2 3" key="1">
    <citation type="submission" date="2018-04" db="EMBL/GenBank/DDBJ databases">
        <title>Genomic Encyclopedia of Type Strains, Phase IV (KMG-IV): sequencing the most valuable type-strain genomes for metagenomic binning, comparative biology and taxonomic classification.</title>
        <authorList>
            <person name="Goeker M."/>
        </authorList>
    </citation>
    <scope>NUCLEOTIDE SEQUENCE [LARGE SCALE GENOMIC DNA]</scope>
    <source>
        <strain evidence="2 3">DSM 104150</strain>
    </source>
</reference>
<gene>
    <name evidence="2" type="ORF">C8D93_105140</name>
</gene>
<dbReference type="OrthoDB" id="19542at2"/>
<evidence type="ECO:0000313" key="2">
    <source>
        <dbReference type="EMBL" id="PXV67783.1"/>
    </source>
</evidence>
<feature type="signal peptide" evidence="1">
    <location>
        <begin position="1"/>
        <end position="24"/>
    </location>
</feature>
<dbReference type="RefSeq" id="WP_110265256.1">
    <property type="nucleotide sequence ID" value="NZ_CAKZQT010000001.1"/>
</dbReference>
<evidence type="ECO:0000256" key="1">
    <source>
        <dbReference type="SAM" id="SignalP"/>
    </source>
</evidence>
<feature type="chain" id="PRO_5016451394" evidence="1">
    <location>
        <begin position="25"/>
        <end position="704"/>
    </location>
</feature>
<evidence type="ECO:0000313" key="3">
    <source>
        <dbReference type="Proteomes" id="UP000248330"/>
    </source>
</evidence>
<organism evidence="2 3">
    <name type="scientific">Sinimarinibacterium flocculans</name>
    <dbReference type="NCBI Taxonomy" id="985250"/>
    <lineage>
        <taxon>Bacteria</taxon>
        <taxon>Pseudomonadati</taxon>
        <taxon>Pseudomonadota</taxon>
        <taxon>Gammaproteobacteria</taxon>
        <taxon>Nevskiales</taxon>
        <taxon>Nevskiaceae</taxon>
        <taxon>Sinimarinibacterium</taxon>
    </lineage>
</organism>
<comment type="caution">
    <text evidence="2">The sequence shown here is derived from an EMBL/GenBank/DDBJ whole genome shotgun (WGS) entry which is preliminary data.</text>
</comment>
<dbReference type="Proteomes" id="UP000248330">
    <property type="component" value="Unassembled WGS sequence"/>
</dbReference>
<dbReference type="InterPro" id="IPR010344">
    <property type="entry name" value="YbjH"/>
</dbReference>
<name>A0A318E7V7_9GAMM</name>
<protein>
    <submittedName>
        <fullName evidence="2">Exopolysaccharide biosynthesis protein YbjH</fullName>
    </submittedName>
</protein>
<sequence>MLRPVVRIVLAAGLLGSLPPIASAGDDWLSQAGFPGALQTPSAFMAPEGSLGFGISSFDPYDTLYLNLQPFDWLNFNARYTEITDVPATPGTGFRDKAFDVAVRLFDGRGPLPALSVGLVDLGGTGRLSGEYVVLSERVFDFYASVGLGWGRLGRAGDFENPLTAVSDRFRNRPGFGGGFENTGSLSYDSWFRGEDVAVFGSLVWRPRFVQGLSILAEVEGNDYSDEPAGNAIEPRTRLNFGIGYTLSDYASLGASYLRGDTFAFKVGIHPLIGVNRKPRGKAYLPVLDETAHPNYRRRLPADEEQRLEQLYDTLRYSGFFVHAMDLTPDGETFTIWQSNAITDDPLYVLQFVGRHAANFLPARVRTITIVSMAGGAEAARIRASRWLIEAEGSGLATPDELVARSEFTAGQGWALDRARYSGLLNYPTFAYGVSPAIRSNIGGPAEFFVGQLLLKPYVTVQLTRSFSLTSTVGVSLLNDLDNVTIPGRTGSLPPVRSDLELYQSGSGDMYLEELEANWLFPLGSQWYGRISAGIFEEMFGGVGSEVLYRPYNGRWALSLNANYVKQRDYDQGFEFRDYEVATGHLTFYYRAPIEGIVVQASVGRYLARDVGVTLDVAREFRNGARFGVFASKTDASSAEFGEGSFDKGFYVYFPLSQINKGLKGNGLSLNYRFLSRDGGQKVDDGRSLYSVYGHHSAGAIHER</sequence>
<accession>A0A318E7V7</accession>
<keyword evidence="1" id="KW-0732">Signal</keyword>
<dbReference type="AlphaFoldDB" id="A0A318E7V7"/>
<dbReference type="Pfam" id="PF06082">
    <property type="entry name" value="YjbH"/>
    <property type="match status" value="1"/>
</dbReference>
<dbReference type="EMBL" id="QICN01000005">
    <property type="protein sequence ID" value="PXV67783.1"/>
    <property type="molecule type" value="Genomic_DNA"/>
</dbReference>
<proteinExistence type="predicted"/>
<keyword evidence="3" id="KW-1185">Reference proteome</keyword>